<dbReference type="InterPro" id="IPR013210">
    <property type="entry name" value="LRR_N_plant-typ"/>
</dbReference>
<evidence type="ECO:0000256" key="4">
    <source>
        <dbReference type="ARBA" id="ARBA00022737"/>
    </source>
</evidence>
<reference evidence="10" key="1">
    <citation type="journal article" date="2022" name="Int. J. Mol. Sci.">
        <title>Draft Genome of Tanacetum Coccineum: Genomic Comparison of Closely Related Tanacetum-Family Plants.</title>
        <authorList>
            <person name="Yamashiro T."/>
            <person name="Shiraishi A."/>
            <person name="Nakayama K."/>
            <person name="Satake H."/>
        </authorList>
    </citation>
    <scope>NUCLEOTIDE SEQUENCE</scope>
</reference>
<feature type="transmembrane region" description="Helical" evidence="8">
    <location>
        <begin position="281"/>
        <end position="303"/>
    </location>
</feature>
<name>A0ABQ5DVZ0_9ASTR</name>
<evidence type="ECO:0000256" key="5">
    <source>
        <dbReference type="ARBA" id="ARBA00022989"/>
    </source>
</evidence>
<keyword evidence="4" id="KW-0677">Repeat</keyword>
<evidence type="ECO:0000256" key="8">
    <source>
        <dbReference type="SAM" id="Phobius"/>
    </source>
</evidence>
<dbReference type="PANTHER" id="PTHR48007:SF67">
    <property type="entry name" value="POLLEN RECEPTOR-LIKE KINASE 1"/>
    <property type="match status" value="1"/>
</dbReference>
<accession>A0ABQ5DVZ0</accession>
<dbReference type="Proteomes" id="UP001151760">
    <property type="component" value="Unassembled WGS sequence"/>
</dbReference>
<keyword evidence="11" id="KW-1185">Reference proteome</keyword>
<keyword evidence="7" id="KW-0067">ATP-binding</keyword>
<evidence type="ECO:0000313" key="10">
    <source>
        <dbReference type="EMBL" id="GJT42753.1"/>
    </source>
</evidence>
<evidence type="ECO:0000256" key="6">
    <source>
        <dbReference type="ARBA" id="ARBA00023136"/>
    </source>
</evidence>
<dbReference type="Gene3D" id="3.80.10.10">
    <property type="entry name" value="Ribonuclease Inhibitor"/>
    <property type="match status" value="2"/>
</dbReference>
<sequence>MGVHVASQSPSKSTIIKDRTKILIYSFIFILLIFECESSSSKDENRERDALLMFKMSLKNAEAVLRNWNNPPRLPCPRLGSSRTTPPWRGVICLNGNVCGLQLDCLKLSGDIDVDSLLELDKLRTLSLMDNKFEGAMPKFRKLGGTLKSLCISKNNYSGNIDDDAFLGMSSLKRLDIADNRFSGEVPTSLASSMRLLELRIENNRFVGTIPEFPPTLVKFNASNNQLQGRIPPSLCDITDTSAFSGNKDLCGPPLESKCDESGSSSSPNQIVSKANENMSILHVISVIISCLLAIATLVMVYLQLDMKRDGEKDGVTVATTPKGDGKLTFFRDNYGCFDLQDLLRASAEVLGSGNFGSCYKATLMDGHCVVVKRYIHMTNCGKDEFHHHMRTLGNLSHPNLLPLIAYYYRPQEKLLVYKFVHNGSLSKQLHGDRTNEKKAGGLNWPTRLTIIKGVAKGMVYLYKKLPNLLVAHGNLKSSNVLLDKWMQPLLMDYTLLPVVNVEQAHNLMAAFKAPAFCKQGRIDKNLDVWSLGILILETMTSQKLPSTHGSELERWVETIEREKVFDKEMGGTENAQAQMTMLLEIGLKCCKVDEVEKRPELIEVANKIQQLDEKDI</sequence>
<keyword evidence="7" id="KW-0547">Nucleotide-binding</keyword>
<keyword evidence="6 8" id="KW-0472">Membrane</keyword>
<dbReference type="PANTHER" id="PTHR48007">
    <property type="entry name" value="LEUCINE-RICH REPEAT RECEPTOR-LIKE PROTEIN KINASE PXC1"/>
    <property type="match status" value="1"/>
</dbReference>
<keyword evidence="5 8" id="KW-1133">Transmembrane helix</keyword>
<dbReference type="InterPro" id="IPR046959">
    <property type="entry name" value="PRK1-6/SRF4-like"/>
</dbReference>
<dbReference type="InterPro" id="IPR001611">
    <property type="entry name" value="Leu-rich_rpt"/>
</dbReference>
<protein>
    <submittedName>
        <fullName evidence="10">Pollen receptor-like kinase 1</fullName>
    </submittedName>
</protein>
<evidence type="ECO:0000256" key="3">
    <source>
        <dbReference type="ARBA" id="ARBA00022692"/>
    </source>
</evidence>
<evidence type="ECO:0000259" key="9">
    <source>
        <dbReference type="PROSITE" id="PS50011"/>
    </source>
</evidence>
<comment type="subcellular location">
    <subcellularLocation>
        <location evidence="1">Membrane</location>
    </subcellularLocation>
</comment>
<dbReference type="PROSITE" id="PS50011">
    <property type="entry name" value="PROTEIN_KINASE_DOM"/>
    <property type="match status" value="1"/>
</dbReference>
<dbReference type="Pfam" id="PF00560">
    <property type="entry name" value="LRR_1"/>
    <property type="match status" value="1"/>
</dbReference>
<dbReference type="Pfam" id="PF13855">
    <property type="entry name" value="LRR_8"/>
    <property type="match status" value="1"/>
</dbReference>
<reference evidence="10" key="2">
    <citation type="submission" date="2022-01" db="EMBL/GenBank/DDBJ databases">
        <authorList>
            <person name="Yamashiro T."/>
            <person name="Shiraishi A."/>
            <person name="Satake H."/>
            <person name="Nakayama K."/>
        </authorList>
    </citation>
    <scope>NUCLEOTIDE SEQUENCE</scope>
</reference>
<dbReference type="EMBL" id="BQNB010015671">
    <property type="protein sequence ID" value="GJT42753.1"/>
    <property type="molecule type" value="Genomic_DNA"/>
</dbReference>
<dbReference type="InterPro" id="IPR032675">
    <property type="entry name" value="LRR_dom_sf"/>
</dbReference>
<dbReference type="SUPFAM" id="SSF52058">
    <property type="entry name" value="L domain-like"/>
    <property type="match status" value="1"/>
</dbReference>
<dbReference type="InterPro" id="IPR017441">
    <property type="entry name" value="Protein_kinase_ATP_BS"/>
</dbReference>
<comment type="caution">
    <text evidence="10">The sequence shown here is derived from an EMBL/GenBank/DDBJ whole genome shotgun (WGS) entry which is preliminary data.</text>
</comment>
<dbReference type="Pfam" id="PF07714">
    <property type="entry name" value="PK_Tyr_Ser-Thr"/>
    <property type="match status" value="1"/>
</dbReference>
<organism evidence="10 11">
    <name type="scientific">Tanacetum coccineum</name>
    <dbReference type="NCBI Taxonomy" id="301880"/>
    <lineage>
        <taxon>Eukaryota</taxon>
        <taxon>Viridiplantae</taxon>
        <taxon>Streptophyta</taxon>
        <taxon>Embryophyta</taxon>
        <taxon>Tracheophyta</taxon>
        <taxon>Spermatophyta</taxon>
        <taxon>Magnoliopsida</taxon>
        <taxon>eudicotyledons</taxon>
        <taxon>Gunneridae</taxon>
        <taxon>Pentapetalae</taxon>
        <taxon>asterids</taxon>
        <taxon>campanulids</taxon>
        <taxon>Asterales</taxon>
        <taxon>Asteraceae</taxon>
        <taxon>Asteroideae</taxon>
        <taxon>Anthemideae</taxon>
        <taxon>Anthemidinae</taxon>
        <taxon>Tanacetum</taxon>
    </lineage>
</organism>
<dbReference type="Gene3D" id="1.10.510.10">
    <property type="entry name" value="Transferase(Phosphotransferase) domain 1"/>
    <property type="match status" value="1"/>
</dbReference>
<evidence type="ECO:0000256" key="2">
    <source>
        <dbReference type="ARBA" id="ARBA00022614"/>
    </source>
</evidence>
<keyword evidence="2" id="KW-0433">Leucine-rich repeat</keyword>
<dbReference type="Pfam" id="PF08263">
    <property type="entry name" value="LRRNT_2"/>
    <property type="match status" value="1"/>
</dbReference>
<dbReference type="InterPro" id="IPR011009">
    <property type="entry name" value="Kinase-like_dom_sf"/>
</dbReference>
<evidence type="ECO:0000256" key="7">
    <source>
        <dbReference type="PROSITE-ProRule" id="PRU10141"/>
    </source>
</evidence>
<feature type="domain" description="Protein kinase" evidence="9">
    <location>
        <begin position="345"/>
        <end position="612"/>
    </location>
</feature>
<proteinExistence type="predicted"/>
<dbReference type="PROSITE" id="PS00107">
    <property type="entry name" value="PROTEIN_KINASE_ATP"/>
    <property type="match status" value="1"/>
</dbReference>
<dbReference type="SUPFAM" id="SSF56112">
    <property type="entry name" value="Protein kinase-like (PK-like)"/>
    <property type="match status" value="1"/>
</dbReference>
<keyword evidence="3 8" id="KW-0812">Transmembrane</keyword>
<dbReference type="Gene3D" id="3.30.200.20">
    <property type="entry name" value="Phosphorylase Kinase, domain 1"/>
    <property type="match status" value="1"/>
</dbReference>
<dbReference type="InterPro" id="IPR001245">
    <property type="entry name" value="Ser-Thr/Tyr_kinase_cat_dom"/>
</dbReference>
<evidence type="ECO:0000313" key="11">
    <source>
        <dbReference type="Proteomes" id="UP001151760"/>
    </source>
</evidence>
<evidence type="ECO:0000256" key="1">
    <source>
        <dbReference type="ARBA" id="ARBA00004370"/>
    </source>
</evidence>
<gene>
    <name evidence="10" type="ORF">Tco_0951468</name>
</gene>
<dbReference type="InterPro" id="IPR000719">
    <property type="entry name" value="Prot_kinase_dom"/>
</dbReference>
<feature type="binding site" evidence="7">
    <location>
        <position position="373"/>
    </location>
    <ligand>
        <name>ATP</name>
        <dbReference type="ChEBI" id="CHEBI:30616"/>
    </ligand>
</feature>